<dbReference type="PANTHER" id="PTHR12425">
    <property type="entry name" value="SYNEMBRYN"/>
    <property type="match status" value="1"/>
</dbReference>
<dbReference type="Pfam" id="PF10165">
    <property type="entry name" value="Ric8"/>
    <property type="match status" value="1"/>
</dbReference>
<reference evidence="4 5" key="1">
    <citation type="submission" date="2021-02" db="EMBL/GenBank/DDBJ databases">
        <title>Variation within the Batrachochytrium salamandrivorans European outbreak.</title>
        <authorList>
            <person name="Kelly M."/>
            <person name="Pasmans F."/>
            <person name="Shea T.P."/>
            <person name="Munoz J.F."/>
            <person name="Carranza S."/>
            <person name="Cuomo C.A."/>
            <person name="Martel A."/>
        </authorList>
    </citation>
    <scope>NUCLEOTIDE SEQUENCE [LARGE SCALE GENOMIC DNA]</scope>
    <source>
        <strain evidence="4 5">AMFP18/2</strain>
    </source>
</reference>
<dbReference type="PANTHER" id="PTHR12425:SF5">
    <property type="entry name" value="SYNEMBRYN"/>
    <property type="match status" value="1"/>
</dbReference>
<keyword evidence="3" id="KW-0143">Chaperone</keyword>
<gene>
    <name evidence="4" type="ORF">BASA50_009798</name>
</gene>
<evidence type="ECO:0000313" key="5">
    <source>
        <dbReference type="Proteomes" id="UP001648503"/>
    </source>
</evidence>
<dbReference type="InterPro" id="IPR019318">
    <property type="entry name" value="Gua_nucleotide_exch_fac_Ric8"/>
</dbReference>
<keyword evidence="5" id="KW-1185">Reference proteome</keyword>
<evidence type="ECO:0000256" key="2">
    <source>
        <dbReference type="ARBA" id="ARBA00022658"/>
    </source>
</evidence>
<protein>
    <submittedName>
        <fullName evidence="4">Uncharacterized protein</fullName>
    </submittedName>
</protein>
<evidence type="ECO:0000256" key="3">
    <source>
        <dbReference type="ARBA" id="ARBA00023186"/>
    </source>
</evidence>
<dbReference type="Proteomes" id="UP001648503">
    <property type="component" value="Unassembled WGS sequence"/>
</dbReference>
<accession>A0ABQ8F381</accession>
<evidence type="ECO:0000256" key="1">
    <source>
        <dbReference type="ARBA" id="ARBA00009049"/>
    </source>
</evidence>
<comment type="similarity">
    <text evidence="1">Belongs to the synembryn family.</text>
</comment>
<comment type="caution">
    <text evidence="4">The sequence shown here is derived from an EMBL/GenBank/DDBJ whole genome shotgun (WGS) entry which is preliminary data.</text>
</comment>
<organism evidence="4 5">
    <name type="scientific">Batrachochytrium salamandrivorans</name>
    <dbReference type="NCBI Taxonomy" id="1357716"/>
    <lineage>
        <taxon>Eukaryota</taxon>
        <taxon>Fungi</taxon>
        <taxon>Fungi incertae sedis</taxon>
        <taxon>Chytridiomycota</taxon>
        <taxon>Chytridiomycota incertae sedis</taxon>
        <taxon>Chytridiomycetes</taxon>
        <taxon>Rhizophydiales</taxon>
        <taxon>Rhizophydiales incertae sedis</taxon>
        <taxon>Batrachochytrium</taxon>
    </lineage>
</organism>
<keyword evidence="2" id="KW-0344">Guanine-nucleotide releasing factor</keyword>
<proteinExistence type="inferred from homology"/>
<sequence length="434" mass="46363">MDSFLAAAATINSSNPDPAQITAAYAQATAALEDFIKCNNSVMAMVASGVATESSKALWVETLLHSLTTTSTTIPTTTTTSTTTSTTTAAESSVHNNCVAWPPSVTALALQAMRILSRERVGCEAIYTQEVMDMLAKYSTLDRPNPTVASTQFQNDIVVMEALKCLSNVLLQDAHIRSLFATSSYIATISVYIGIPSLSIGVVFLLSRLVFLGTVGNKAATEIAIQSGVCDSMAYHLNNINSKTLICTPSEKWITETAATNEILKAAFNLSVPVSQLSGGNGLPTLFGGPRSATDAVAASDDSHRDELGQSFKALLRASIDVFIHTPATSASISPPHSHAINMMMNMPVTSLAETWFPCRDYTVVRTSVAMLSSTLMDVFPRKDVAVDERDNVPDDHLAMIDGTDVDQALPPILILMRSWARGDEGARAVLKSF</sequence>
<dbReference type="EMBL" id="JAFCIX010000439">
    <property type="protein sequence ID" value="KAH6589828.1"/>
    <property type="molecule type" value="Genomic_DNA"/>
</dbReference>
<name>A0ABQ8F381_9FUNG</name>
<evidence type="ECO:0000313" key="4">
    <source>
        <dbReference type="EMBL" id="KAH6589828.1"/>
    </source>
</evidence>